<dbReference type="PATRIC" id="fig|997884.3.peg.3484"/>
<feature type="transmembrane region" description="Helical" evidence="1">
    <location>
        <begin position="12"/>
        <end position="28"/>
    </location>
</feature>
<dbReference type="STRING" id="997884.HMPREF1068_03396"/>
<evidence type="ECO:0000256" key="1">
    <source>
        <dbReference type="SAM" id="Phobius"/>
    </source>
</evidence>
<dbReference type="RefSeq" id="WP_007486624.1">
    <property type="nucleotide sequence ID" value="NZ_JH724315.1"/>
</dbReference>
<dbReference type="EMBL" id="AGXS01000023">
    <property type="protein sequence ID" value="EIY46628.1"/>
    <property type="molecule type" value="Genomic_DNA"/>
</dbReference>
<evidence type="ECO:0000313" key="3">
    <source>
        <dbReference type="Proteomes" id="UP000003089"/>
    </source>
</evidence>
<feature type="transmembrane region" description="Helical" evidence="1">
    <location>
        <begin position="318"/>
        <end position="338"/>
    </location>
</feature>
<feature type="transmembrane region" description="Helical" evidence="1">
    <location>
        <begin position="78"/>
        <end position="96"/>
    </location>
</feature>
<feature type="transmembrane region" description="Helical" evidence="1">
    <location>
        <begin position="152"/>
        <end position="168"/>
    </location>
</feature>
<feature type="transmembrane region" description="Helical" evidence="1">
    <location>
        <begin position="40"/>
        <end position="58"/>
    </location>
</feature>
<dbReference type="AlphaFoldDB" id="I9RV60"/>
<proteinExistence type="predicted"/>
<feature type="transmembrane region" description="Helical" evidence="1">
    <location>
        <begin position="345"/>
        <end position="370"/>
    </location>
</feature>
<dbReference type="eggNOG" id="ENOG5032SXY">
    <property type="taxonomic scope" value="Bacteria"/>
</dbReference>
<dbReference type="Proteomes" id="UP000003089">
    <property type="component" value="Unassembled WGS sequence"/>
</dbReference>
<dbReference type="InterPro" id="IPR049458">
    <property type="entry name" value="EpsG-like"/>
</dbReference>
<name>I9RV60_9BACE</name>
<dbReference type="Pfam" id="PF14897">
    <property type="entry name" value="EpsG"/>
    <property type="match status" value="1"/>
</dbReference>
<reference evidence="2 3" key="1">
    <citation type="submission" date="2012-02" db="EMBL/GenBank/DDBJ databases">
        <title>The Genome Sequence of Bacteroides nordii CL02T12C05.</title>
        <authorList>
            <consortium name="The Broad Institute Genome Sequencing Platform"/>
            <person name="Earl A."/>
            <person name="Ward D."/>
            <person name="Feldgarden M."/>
            <person name="Gevers D."/>
            <person name="Zitomersky N.L."/>
            <person name="Coyne M.J."/>
            <person name="Comstock L.E."/>
            <person name="Young S.K."/>
            <person name="Zeng Q."/>
            <person name="Gargeya S."/>
            <person name="Fitzgerald M."/>
            <person name="Haas B."/>
            <person name="Abouelleil A."/>
            <person name="Alvarado L."/>
            <person name="Arachchi H.M."/>
            <person name="Berlin A."/>
            <person name="Chapman S.B."/>
            <person name="Gearin G."/>
            <person name="Goldberg J."/>
            <person name="Griggs A."/>
            <person name="Gujja S."/>
            <person name="Hansen M."/>
            <person name="Heiman D."/>
            <person name="Howarth C."/>
            <person name="Larimer J."/>
            <person name="Lui A."/>
            <person name="MacDonald P.J.P."/>
            <person name="McCowen C."/>
            <person name="Montmayeur A."/>
            <person name="Murphy C."/>
            <person name="Neiman D."/>
            <person name="Pearson M."/>
            <person name="Priest M."/>
            <person name="Roberts A."/>
            <person name="Saif S."/>
            <person name="Shea T."/>
            <person name="Sisk P."/>
            <person name="Stolte C."/>
            <person name="Sykes S."/>
            <person name="Wortman J."/>
            <person name="Nusbaum C."/>
            <person name="Birren B."/>
        </authorList>
    </citation>
    <scope>NUCLEOTIDE SEQUENCE [LARGE SCALE GENOMIC DNA]</scope>
    <source>
        <strain evidence="2 3">CL02T12C05</strain>
    </source>
</reference>
<feature type="transmembrane region" description="Helical" evidence="1">
    <location>
        <begin position="103"/>
        <end position="121"/>
    </location>
</feature>
<feature type="transmembrane region" description="Helical" evidence="1">
    <location>
        <begin position="296"/>
        <end position="312"/>
    </location>
</feature>
<comment type="caution">
    <text evidence="2">The sequence shown here is derived from an EMBL/GenBank/DDBJ whole genome shotgun (WGS) entry which is preliminary data.</text>
</comment>
<organism evidence="2 3">
    <name type="scientific">Bacteroides nordii CL02T12C05</name>
    <dbReference type="NCBI Taxonomy" id="997884"/>
    <lineage>
        <taxon>Bacteria</taxon>
        <taxon>Pseudomonadati</taxon>
        <taxon>Bacteroidota</taxon>
        <taxon>Bacteroidia</taxon>
        <taxon>Bacteroidales</taxon>
        <taxon>Bacteroidaceae</taxon>
        <taxon>Bacteroides</taxon>
    </lineage>
</organism>
<accession>I9RV60</accession>
<evidence type="ECO:0000313" key="2">
    <source>
        <dbReference type="EMBL" id="EIY46628.1"/>
    </source>
</evidence>
<keyword evidence="1" id="KW-0812">Transmembrane</keyword>
<evidence type="ECO:0008006" key="4">
    <source>
        <dbReference type="Google" id="ProtNLM"/>
    </source>
</evidence>
<keyword evidence="1" id="KW-1133">Transmembrane helix</keyword>
<gene>
    <name evidence="2" type="ORF">HMPREF1068_03396</name>
</gene>
<feature type="transmembrane region" description="Helical" evidence="1">
    <location>
        <begin position="207"/>
        <end position="224"/>
    </location>
</feature>
<sequence>MLKIFSLLLSEGGIYLIIYFILLFNVLVDFSTVRVKYSRLLSYFGCVILLSLLTFRWETGTDWEAYYQLFVGINEKKSLLDIYHFDIGYVAFNYFINFISDSYTFFLFSNSLIVILLFIFLLNRITIFPNVSVFIFYCSYFFLHFMGGNRRAVAIMFVLCFFYFYYKGKRCVSIISLIVAFLFHRTGLLCLIAYLIPKDLLFQRKTIVYIFCFSIFLGITQLPYKAVNLLGNSLLGVVNHPIVDAMTFYTNSDEGYLNPESVNASTQTLVSLFKRSFILLLIYFSSKLKPFDQLDNYLINLYLVSILLYSMFSGSGVLQVLSTYLAICEIFILGRVFVNFNSRYRLLLFSILSLYGFLQLLNSFSAYPYLYIPYKSIVNI</sequence>
<keyword evidence="3" id="KW-1185">Reference proteome</keyword>
<keyword evidence="1" id="KW-0472">Membrane</keyword>
<dbReference type="HOGENOM" id="CLU_059692_1_0_10"/>
<feature type="transmembrane region" description="Helical" evidence="1">
    <location>
        <begin position="174"/>
        <end position="195"/>
    </location>
</feature>
<protein>
    <recommendedName>
        <fullName evidence="4">EpsG family protein</fullName>
    </recommendedName>
</protein>